<reference evidence="1 2" key="1">
    <citation type="submission" date="2020-08" db="EMBL/GenBank/DDBJ databases">
        <title>Complete genome sequence of Raphidiopsis curvispora isolated from drinking water reservoir in South Korea.</title>
        <authorList>
            <person name="Jeong J."/>
        </authorList>
    </citation>
    <scope>NUCLEOTIDE SEQUENCE [LARGE SCALE GENOMIC DNA]</scope>
    <source>
        <strain evidence="1 2">GIHE-G1</strain>
    </source>
</reference>
<evidence type="ECO:0000313" key="2">
    <source>
        <dbReference type="Proteomes" id="UP000516013"/>
    </source>
</evidence>
<proteinExistence type="predicted"/>
<accession>A0A7H0EZR6</accession>
<sequence>MNIKLDKYTPSSLASLFILLMEGGITPNQIMSGIVLLATQSHELEGTMFSTECLHFLMKAIPMDTTAPGVTEFILSFANESINIGMLLDAFAFACQKQGSRNIASLVSLTYQRLEADRVISQLIND</sequence>
<dbReference type="RefSeq" id="WP_187705933.1">
    <property type="nucleotide sequence ID" value="NZ_CP060822.1"/>
</dbReference>
<organism evidence="1 2">
    <name type="scientific">Cylindrospermopsis curvispora GIHE-G1</name>
    <dbReference type="NCBI Taxonomy" id="2666332"/>
    <lineage>
        <taxon>Bacteria</taxon>
        <taxon>Bacillati</taxon>
        <taxon>Cyanobacteriota</taxon>
        <taxon>Cyanophyceae</taxon>
        <taxon>Nostocales</taxon>
        <taxon>Aphanizomenonaceae</taxon>
        <taxon>Cylindrospermopsis</taxon>
    </lineage>
</organism>
<dbReference type="AlphaFoldDB" id="A0A7H0EZR6"/>
<dbReference type="KEGG" id="ccur:IAR63_15815"/>
<protein>
    <submittedName>
        <fullName evidence="1">Uncharacterized protein</fullName>
    </submittedName>
</protein>
<keyword evidence="2" id="KW-1185">Reference proteome</keyword>
<dbReference type="Proteomes" id="UP000516013">
    <property type="component" value="Chromosome"/>
</dbReference>
<dbReference type="EMBL" id="CP060822">
    <property type="protein sequence ID" value="QNP29282.1"/>
    <property type="molecule type" value="Genomic_DNA"/>
</dbReference>
<name>A0A7H0EZR6_9CYAN</name>
<evidence type="ECO:0000313" key="1">
    <source>
        <dbReference type="EMBL" id="QNP29282.1"/>
    </source>
</evidence>
<gene>
    <name evidence="1" type="ORF">IAR63_15815</name>
</gene>